<proteinExistence type="predicted"/>
<dbReference type="AlphaFoldDB" id="A0AAW0A606"/>
<organism evidence="1 2">
    <name type="scientific">Favolaschia claudopus</name>
    <dbReference type="NCBI Taxonomy" id="2862362"/>
    <lineage>
        <taxon>Eukaryota</taxon>
        <taxon>Fungi</taxon>
        <taxon>Dikarya</taxon>
        <taxon>Basidiomycota</taxon>
        <taxon>Agaricomycotina</taxon>
        <taxon>Agaricomycetes</taxon>
        <taxon>Agaricomycetidae</taxon>
        <taxon>Agaricales</taxon>
        <taxon>Marasmiineae</taxon>
        <taxon>Mycenaceae</taxon>
        <taxon>Favolaschia</taxon>
    </lineage>
</organism>
<gene>
    <name evidence="1" type="ORF">R3P38DRAFT_3368376</name>
</gene>
<evidence type="ECO:0000313" key="2">
    <source>
        <dbReference type="Proteomes" id="UP001362999"/>
    </source>
</evidence>
<keyword evidence="2" id="KW-1185">Reference proteome</keyword>
<comment type="caution">
    <text evidence="1">The sequence shown here is derived from an EMBL/GenBank/DDBJ whole genome shotgun (WGS) entry which is preliminary data.</text>
</comment>
<sequence>MLLHPQIEKFSAARQSSSTSTLQIQIPYFAVRRARLSAFQFSRKFSCRCAGFFIIVNTPNWKFEIRCSRERGFVSRGAQGFFLPMRGSELSSLQSTSNTSNFRQVDDDFVKSTMTKGIFFFAARIT</sequence>
<evidence type="ECO:0000313" key="1">
    <source>
        <dbReference type="EMBL" id="KAK7001495.1"/>
    </source>
</evidence>
<protein>
    <submittedName>
        <fullName evidence="1">Uncharacterized protein</fullName>
    </submittedName>
</protein>
<dbReference type="EMBL" id="JAWWNJ010000083">
    <property type="protein sequence ID" value="KAK7001495.1"/>
    <property type="molecule type" value="Genomic_DNA"/>
</dbReference>
<name>A0AAW0A606_9AGAR</name>
<reference evidence="1 2" key="1">
    <citation type="journal article" date="2024" name="J Genomics">
        <title>Draft genome sequencing and assembly of Favolaschia claudopus CIRM-BRFM 2984 isolated from oak limbs.</title>
        <authorList>
            <person name="Navarro D."/>
            <person name="Drula E."/>
            <person name="Chaduli D."/>
            <person name="Cazenave R."/>
            <person name="Ahrendt S."/>
            <person name="Wang J."/>
            <person name="Lipzen A."/>
            <person name="Daum C."/>
            <person name="Barry K."/>
            <person name="Grigoriev I.V."/>
            <person name="Favel A."/>
            <person name="Rosso M.N."/>
            <person name="Martin F."/>
        </authorList>
    </citation>
    <scope>NUCLEOTIDE SEQUENCE [LARGE SCALE GENOMIC DNA]</scope>
    <source>
        <strain evidence="1 2">CIRM-BRFM 2984</strain>
    </source>
</reference>
<dbReference type="Proteomes" id="UP001362999">
    <property type="component" value="Unassembled WGS sequence"/>
</dbReference>
<accession>A0AAW0A606</accession>